<reference evidence="1 2" key="1">
    <citation type="submission" date="2018-11" db="EMBL/GenBank/DDBJ databases">
        <authorList>
            <person name="Li F."/>
        </authorList>
    </citation>
    <scope>NUCLEOTIDE SEQUENCE [LARGE SCALE GENOMIC DNA]</scope>
    <source>
        <strain evidence="1 2">YS17T</strain>
    </source>
</reference>
<dbReference type="Gene3D" id="2.40.400.10">
    <property type="entry name" value="Acetoacetate decarboxylase-like"/>
    <property type="match status" value="1"/>
</dbReference>
<proteinExistence type="predicted"/>
<name>A0A3N6X4U1_9ACTN</name>
<evidence type="ECO:0000313" key="1">
    <source>
        <dbReference type="EMBL" id="RQN08678.1"/>
    </source>
</evidence>
<dbReference type="EMBL" id="RQJX01000005">
    <property type="protein sequence ID" value="RQN08678.1"/>
    <property type="molecule type" value="Genomic_DNA"/>
</dbReference>
<dbReference type="Proteomes" id="UP000275225">
    <property type="component" value="Unassembled WGS sequence"/>
</dbReference>
<protein>
    <submittedName>
        <fullName evidence="1">Acetoacetate decarboxylase</fullName>
    </submittedName>
</protein>
<keyword evidence="2" id="KW-1185">Reference proteome</keyword>
<dbReference type="GO" id="GO:0016829">
    <property type="term" value="F:lyase activity"/>
    <property type="evidence" value="ECO:0007669"/>
    <property type="project" value="InterPro"/>
</dbReference>
<dbReference type="InterPro" id="IPR010451">
    <property type="entry name" value="Acetoacetate_decarboxylase"/>
</dbReference>
<gene>
    <name evidence="1" type="ORF">EHW97_05350</name>
</gene>
<dbReference type="Pfam" id="PF06314">
    <property type="entry name" value="ADC"/>
    <property type="match status" value="1"/>
</dbReference>
<accession>A0A3N6X4U1</accession>
<comment type="caution">
    <text evidence="1">The sequence shown here is derived from an EMBL/GenBank/DDBJ whole genome shotgun (WGS) entry which is preliminary data.</text>
</comment>
<evidence type="ECO:0000313" key="2">
    <source>
        <dbReference type="Proteomes" id="UP000275225"/>
    </source>
</evidence>
<dbReference type="OrthoDB" id="834556at2"/>
<organism evidence="1 2">
    <name type="scientific">Aeromicrobium camelliae</name>
    <dbReference type="NCBI Taxonomy" id="1538144"/>
    <lineage>
        <taxon>Bacteria</taxon>
        <taxon>Bacillati</taxon>
        <taxon>Actinomycetota</taxon>
        <taxon>Actinomycetes</taxon>
        <taxon>Propionibacteriales</taxon>
        <taxon>Nocardioidaceae</taxon>
        <taxon>Aeromicrobium</taxon>
    </lineage>
</organism>
<dbReference type="SUPFAM" id="SSF160104">
    <property type="entry name" value="Acetoacetate decarboxylase-like"/>
    <property type="match status" value="1"/>
</dbReference>
<dbReference type="AlphaFoldDB" id="A0A3N6X4U1"/>
<dbReference type="InterPro" id="IPR023375">
    <property type="entry name" value="ADC_dom_sf"/>
</dbReference>
<sequence>MGVLLELVPAPGVWPDHLELARRHPRLRTEGRGRPHGGVPMDVRTFPTEPWDLAGHAVVAAGLTDATAVQAPPGTRPVTVGGRAVVALAFFVYEPPSPLTYREVMAATLVRRGLRPFVHITHIWVDSAASRDGGRALWAIPKELADFEIAAPRYAARGIATTTVRRAARLAAMLPTRFTVAQRRDARTLTTPVRGRVRASPVRSQWTIAPDGPLGHLAGFRPLVSVAIRSFRLRFGPAHRR</sequence>